<sequence length="1389" mass="154962">MEAASAITSTSKVIVQCTDPSNLFDDVAPLLQTRLPLSNLHWKSATRPLRPINNLEVSLVREQAEAAKSIARHQIPGLRQTPFVKVYLVRCDEKEQYKEAVRKEVKDWVKSLGVSTSGKSTIKGQERHDAFEYLIVHVVLPGTPAAIQPKSSKHISPEATESTDSVNSTSKSKWTGKSSSTIYDKLRADFHSSSKAPFERVAQVRITDPAKPSTALSPLEIEEQWQSLIEKLKTAILQSFDARVAQYEEDIREREAQRSLPGWNFCTFFILKEGLARGFENVGLLEDALQIYEELDAGLDSVIQEQAREDYVDAANALLPYASDLKDTIRKVLEDGNARGGQDSDKVGLSLQAWTTVEAKRFPWRLERRNYQQMILTNQVSALDFRIYIFIRQMQIMLRRANVPSPVPKLKGAQRPSEPRWDANILSDICVRSVKFLNLAARNLRQDLFTAWGGQEGLPVDEREIQRIAIDNIVASWKWSSLLQTLLECQVVSSLSRLVAESNGDNQGSGMFSPTDIAESQVRRDRGYSVSTTASSEGSTEANGAKPSIGKDIFSALRVVQGSKDAFIFQAAELFLMLRTILVQLCRENGMLEFLRLKTASSSAAQANDTTSGLTGVLAPSLLSLLGSETSAVNAYKLLTVCACQCYTTAGKLRASRQLLYDLAQLEVQSESYDAAMAWLDVIPGSMETPPRTPMDHSILQLYIICLRKTGRHEDLIQNIFISLRSLPYTTRNELTIQQTWTELREIAGNCGGVNLAFDSMFAVRKLDSFITHDAQFNKFTVSLTLQTLVVTKDIGHGTISLELHSRSQKMPQMIMLQYEGNLSVENGLLNAALETCSTTEGWYEAVSLEVAVDNVRFKHDFASSAQAINTEDQQFNIIPSPRFQLYIYPHVNSPQLHASDSHVRDFSQRRSLSIRISWDKNQDSIHSAQLRLKPATAGFRLDLLSTISPGGHHFEITRVEDTHCIEIFSVQQSGTVLEIPYVLDNPATLSVSTRAELRYITETGTFKLYDTLSTTCILPISVNVQDIFQADAVFSQFTFAPSRPIPLEITDCQLTGNEKYHVVTAGPKPTCTQAFAKQPASWVARIVGRSQSNEAVVPQDKDKSQLGLSVIYRCIDEAILQTIQDKFSGSIEDTTYNYASRPLLSHLASKLQSLWTENEIELVALTSEIEMWSFEELDWATLLHAFAKKARSDLTNWLQRWHEQHQVIQLRLETAPVRTLKLFVDAPRAQIVVTTRVILDTSSRKFHAAYYTVGQPLLARLQISMKQSSEIVTNHELSVEVTGQNDLWLVGGHRKAVFSLRNESFESTIILVAQKAGFLLLPLVDVKCRNTDNGQQVAVEVEHQSSATAIEVREGVASTTIGIGDGELAEGHWVVDSRKVDSTSADSM</sequence>
<name>A0ACC3ADI7_9EURO</name>
<accession>A0ACC3ADI7</accession>
<dbReference type="EMBL" id="JAPDRQ010000035">
    <property type="protein sequence ID" value="KAJ9659959.1"/>
    <property type="molecule type" value="Genomic_DNA"/>
</dbReference>
<protein>
    <submittedName>
        <fullName evidence="1">Uncharacterized protein</fullName>
    </submittedName>
</protein>
<proteinExistence type="predicted"/>
<gene>
    <name evidence="1" type="ORF">H2198_002849</name>
</gene>
<comment type="caution">
    <text evidence="1">The sequence shown here is derived from an EMBL/GenBank/DDBJ whole genome shotgun (WGS) entry which is preliminary data.</text>
</comment>
<evidence type="ECO:0000313" key="1">
    <source>
        <dbReference type="EMBL" id="KAJ9659959.1"/>
    </source>
</evidence>
<organism evidence="1 2">
    <name type="scientific">Neophaeococcomyces mojaviensis</name>
    <dbReference type="NCBI Taxonomy" id="3383035"/>
    <lineage>
        <taxon>Eukaryota</taxon>
        <taxon>Fungi</taxon>
        <taxon>Dikarya</taxon>
        <taxon>Ascomycota</taxon>
        <taxon>Pezizomycotina</taxon>
        <taxon>Eurotiomycetes</taxon>
        <taxon>Chaetothyriomycetidae</taxon>
        <taxon>Chaetothyriales</taxon>
        <taxon>Chaetothyriales incertae sedis</taxon>
        <taxon>Neophaeococcomyces</taxon>
    </lineage>
</organism>
<dbReference type="Proteomes" id="UP001172386">
    <property type="component" value="Unassembled WGS sequence"/>
</dbReference>
<evidence type="ECO:0000313" key="2">
    <source>
        <dbReference type="Proteomes" id="UP001172386"/>
    </source>
</evidence>
<reference evidence="1" key="1">
    <citation type="submission" date="2022-10" db="EMBL/GenBank/DDBJ databases">
        <title>Culturing micro-colonial fungi from biological soil crusts in the Mojave desert and describing Neophaeococcomyces mojavensis, and introducing the new genera and species Taxawa tesnikishii.</title>
        <authorList>
            <person name="Kurbessoian T."/>
            <person name="Stajich J.E."/>
        </authorList>
    </citation>
    <scope>NUCLEOTIDE SEQUENCE</scope>
    <source>
        <strain evidence="1">JES_112</strain>
    </source>
</reference>
<keyword evidence="2" id="KW-1185">Reference proteome</keyword>